<keyword evidence="1" id="KW-0732">Signal</keyword>
<protein>
    <submittedName>
        <fullName evidence="2">Uncharacterized protein</fullName>
    </submittedName>
</protein>
<dbReference type="AlphaFoldDB" id="A0A397RXL1"/>
<accession>A0A397RXL1</accession>
<name>A0A397RXL1_9MOLU</name>
<feature type="signal peptide" evidence="1">
    <location>
        <begin position="1"/>
        <end position="19"/>
    </location>
</feature>
<dbReference type="EMBL" id="QXEV01000002">
    <property type="protein sequence ID" value="RIA78438.1"/>
    <property type="molecule type" value="Genomic_DNA"/>
</dbReference>
<evidence type="ECO:0000313" key="2">
    <source>
        <dbReference type="EMBL" id="RIA78438.1"/>
    </source>
</evidence>
<dbReference type="Proteomes" id="UP000266506">
    <property type="component" value="Unassembled WGS sequence"/>
</dbReference>
<reference evidence="2 3" key="1">
    <citation type="submission" date="2018-08" db="EMBL/GenBank/DDBJ databases">
        <title>Genomic Encyclopedia of Archaeal and Bacterial Type Strains, Phase II (KMG-II): from individual species to whole genera.</title>
        <authorList>
            <person name="Goeker M."/>
        </authorList>
    </citation>
    <scope>NUCLEOTIDE SEQUENCE [LARGE SCALE GENOMIC DNA]</scope>
    <source>
        <strain evidence="2 3">ATCC 27112</strain>
    </source>
</reference>
<comment type="caution">
    <text evidence="2">The sequence shown here is derived from an EMBL/GenBank/DDBJ whole genome shotgun (WGS) entry which is preliminary data.</text>
</comment>
<feature type="chain" id="PRO_5017248959" evidence="1">
    <location>
        <begin position="20"/>
        <end position="340"/>
    </location>
</feature>
<proteinExistence type="predicted"/>
<dbReference type="RefSeq" id="WP_119015555.1">
    <property type="nucleotide sequence ID" value="NZ_QXEV01000002.1"/>
</dbReference>
<sequence>MKKKLIGLFGIAALGIALASCGYQDQKLSTSKDFDITIPEVDSNAKLLTGEEKTQFIEKNSSHIYESSDEAKVEEYMNGYSSMVIVAKTNYLGDDYTLSGYFKSIVDYKNKNYWYYEKFIRTQNDVTYTDEVETKIVYKDDNFLVKTSINLNNHEYVSGWESSDDGYEYALVSRITGKADIYTTVSSNYDLYIFIELPSWNRSFYSLSQGYASLVNRGQDSSIDIYSLNNYTYSKLENDDNKQVIISNNEFLGSYYKRTDREQFYECYLIKDSLLDDSINLDGANEYTYEENYYYKHKEFPFYQFGNVTIGSILGNYKLVSTIPADVVASNFTITEVEEN</sequence>
<evidence type="ECO:0000313" key="3">
    <source>
        <dbReference type="Proteomes" id="UP000266506"/>
    </source>
</evidence>
<gene>
    <name evidence="2" type="ORF">EI71_00390</name>
</gene>
<dbReference type="PROSITE" id="PS51257">
    <property type="entry name" value="PROKAR_LIPOPROTEIN"/>
    <property type="match status" value="1"/>
</dbReference>
<evidence type="ECO:0000256" key="1">
    <source>
        <dbReference type="SAM" id="SignalP"/>
    </source>
</evidence>
<dbReference type="InParanoid" id="A0A397RXL1"/>
<keyword evidence="3" id="KW-1185">Reference proteome</keyword>
<organism evidence="2 3">
    <name type="scientific">Anaeroplasma bactoclasticum</name>
    <dbReference type="NCBI Taxonomy" id="2088"/>
    <lineage>
        <taxon>Bacteria</taxon>
        <taxon>Bacillati</taxon>
        <taxon>Mycoplasmatota</taxon>
        <taxon>Mollicutes</taxon>
        <taxon>Anaeroplasmatales</taxon>
        <taxon>Anaeroplasmataceae</taxon>
        <taxon>Anaeroplasma</taxon>
    </lineage>
</organism>